<dbReference type="WBParaSite" id="Hba_01915">
    <property type="protein sequence ID" value="Hba_01915"/>
    <property type="gene ID" value="Hba_01915"/>
</dbReference>
<keyword evidence="1" id="KW-1185">Reference proteome</keyword>
<name>A0A1I7WB33_HETBA</name>
<proteinExistence type="predicted"/>
<accession>A0A1I7WB33</accession>
<reference evidence="2" key="1">
    <citation type="submission" date="2016-11" db="UniProtKB">
        <authorList>
            <consortium name="WormBaseParasite"/>
        </authorList>
    </citation>
    <scope>IDENTIFICATION</scope>
</reference>
<sequence length="47" mass="5835">MQFNDYLALHKRRVNDLFYGFHFLFGNKCNMIRSLFEKRSSHYMNIM</sequence>
<organism evidence="1 2">
    <name type="scientific">Heterorhabditis bacteriophora</name>
    <name type="common">Entomopathogenic nematode worm</name>
    <dbReference type="NCBI Taxonomy" id="37862"/>
    <lineage>
        <taxon>Eukaryota</taxon>
        <taxon>Metazoa</taxon>
        <taxon>Ecdysozoa</taxon>
        <taxon>Nematoda</taxon>
        <taxon>Chromadorea</taxon>
        <taxon>Rhabditida</taxon>
        <taxon>Rhabditina</taxon>
        <taxon>Rhabditomorpha</taxon>
        <taxon>Strongyloidea</taxon>
        <taxon>Heterorhabditidae</taxon>
        <taxon>Heterorhabditis</taxon>
    </lineage>
</organism>
<protein>
    <submittedName>
        <fullName evidence="2">Uncharacterized protein</fullName>
    </submittedName>
</protein>
<evidence type="ECO:0000313" key="1">
    <source>
        <dbReference type="Proteomes" id="UP000095283"/>
    </source>
</evidence>
<dbReference type="AlphaFoldDB" id="A0A1I7WB33"/>
<dbReference type="Proteomes" id="UP000095283">
    <property type="component" value="Unplaced"/>
</dbReference>
<evidence type="ECO:0000313" key="2">
    <source>
        <dbReference type="WBParaSite" id="Hba_01915"/>
    </source>
</evidence>